<dbReference type="Gene3D" id="1.10.640.10">
    <property type="entry name" value="Haem peroxidase domain superfamily, animal type"/>
    <property type="match status" value="1"/>
</dbReference>
<dbReference type="PROSITE" id="PS50292">
    <property type="entry name" value="PEROXIDASE_3"/>
    <property type="match status" value="1"/>
</dbReference>
<evidence type="ECO:0000313" key="1">
    <source>
        <dbReference type="EMBL" id="KAL0154848.1"/>
    </source>
</evidence>
<accession>A0ABD0N3D8</accession>
<dbReference type="Proteomes" id="UP001529510">
    <property type="component" value="Unassembled WGS sequence"/>
</dbReference>
<dbReference type="InterPro" id="IPR037120">
    <property type="entry name" value="Haem_peroxidase_sf_animal"/>
</dbReference>
<gene>
    <name evidence="1" type="ORF">M9458_049111</name>
</gene>
<dbReference type="PANTHER" id="PTHR11475:SF144">
    <property type="entry name" value="NAD(P)H OXIDASE (H2O2-FORMING)"/>
    <property type="match status" value="1"/>
</dbReference>
<feature type="non-terminal residue" evidence="1">
    <location>
        <position position="55"/>
    </location>
</feature>
<proteinExistence type="predicted"/>
<sequence length="55" mass="6613">FGNAWANENIFTVTEGIIWFRYHNYLASKLHEEHPSWSDEELFQNARKRVIATFQ</sequence>
<dbReference type="InterPro" id="IPR019791">
    <property type="entry name" value="Haem_peroxidase_animal"/>
</dbReference>
<feature type="non-terminal residue" evidence="1">
    <location>
        <position position="1"/>
    </location>
</feature>
<dbReference type="AlphaFoldDB" id="A0ABD0N3D8"/>
<dbReference type="PANTHER" id="PTHR11475">
    <property type="entry name" value="OXIDASE/PEROXIDASE"/>
    <property type="match status" value="1"/>
</dbReference>
<reference evidence="1 2" key="1">
    <citation type="submission" date="2024-05" db="EMBL/GenBank/DDBJ databases">
        <title>Genome sequencing and assembly of Indian major carp, Cirrhinus mrigala (Hamilton, 1822).</title>
        <authorList>
            <person name="Mohindra V."/>
            <person name="Chowdhury L.M."/>
            <person name="Lal K."/>
            <person name="Jena J.K."/>
        </authorList>
    </citation>
    <scope>NUCLEOTIDE SEQUENCE [LARGE SCALE GENOMIC DNA]</scope>
    <source>
        <strain evidence="1">CM1030</strain>
        <tissue evidence="1">Blood</tissue>
    </source>
</reference>
<name>A0ABD0N3D8_CIRMR</name>
<dbReference type="PRINTS" id="PR00457">
    <property type="entry name" value="ANPEROXIDASE"/>
</dbReference>
<comment type="caution">
    <text evidence="1">The sequence shown here is derived from an EMBL/GenBank/DDBJ whole genome shotgun (WGS) entry which is preliminary data.</text>
</comment>
<dbReference type="SUPFAM" id="SSF48113">
    <property type="entry name" value="Heme-dependent peroxidases"/>
    <property type="match status" value="1"/>
</dbReference>
<evidence type="ECO:0000313" key="2">
    <source>
        <dbReference type="Proteomes" id="UP001529510"/>
    </source>
</evidence>
<dbReference type="Pfam" id="PF03098">
    <property type="entry name" value="An_peroxidase"/>
    <property type="match status" value="1"/>
</dbReference>
<protein>
    <submittedName>
        <fullName evidence="1">Uncharacterized protein</fullName>
    </submittedName>
</protein>
<dbReference type="EMBL" id="JAMKFB020000025">
    <property type="protein sequence ID" value="KAL0154848.1"/>
    <property type="molecule type" value="Genomic_DNA"/>
</dbReference>
<organism evidence="1 2">
    <name type="scientific">Cirrhinus mrigala</name>
    <name type="common">Mrigala</name>
    <dbReference type="NCBI Taxonomy" id="683832"/>
    <lineage>
        <taxon>Eukaryota</taxon>
        <taxon>Metazoa</taxon>
        <taxon>Chordata</taxon>
        <taxon>Craniata</taxon>
        <taxon>Vertebrata</taxon>
        <taxon>Euteleostomi</taxon>
        <taxon>Actinopterygii</taxon>
        <taxon>Neopterygii</taxon>
        <taxon>Teleostei</taxon>
        <taxon>Ostariophysi</taxon>
        <taxon>Cypriniformes</taxon>
        <taxon>Cyprinidae</taxon>
        <taxon>Labeoninae</taxon>
        <taxon>Labeonini</taxon>
        <taxon>Cirrhinus</taxon>
    </lineage>
</organism>
<dbReference type="InterPro" id="IPR010255">
    <property type="entry name" value="Haem_peroxidase_sf"/>
</dbReference>
<keyword evidence="2" id="KW-1185">Reference proteome</keyword>